<dbReference type="Gene3D" id="3.40.50.720">
    <property type="entry name" value="NAD(P)-binding Rossmann-like Domain"/>
    <property type="match status" value="2"/>
</dbReference>
<dbReference type="InterPro" id="IPR013549">
    <property type="entry name" value="DUF1731"/>
</dbReference>
<proteinExistence type="predicted"/>
<reference evidence="1" key="1">
    <citation type="submission" date="2015-12" db="EMBL/GenBank/DDBJ databases">
        <title>Update maize B73 reference genome by single molecule sequencing technologies.</title>
        <authorList>
            <consortium name="Maize Genome Sequencing Project"/>
            <person name="Ware D."/>
        </authorList>
    </citation>
    <scope>NUCLEOTIDE SEQUENCE</scope>
    <source>
        <tissue evidence="1">Seedling</tissue>
    </source>
</reference>
<accession>A0A1D6HQF5</accession>
<dbReference type="STRING" id="4577.A0A1D6HQF5"/>
<dbReference type="ExpressionAtlas" id="A0A1D6HQF5">
    <property type="expression patterns" value="baseline and differential"/>
</dbReference>
<dbReference type="InParanoid" id="A0A1D6HQF5"/>
<sequence length="372" mass="40648">MGFPSTPNLKLEPRPRTRRLLRCALSSEPVQPPMTVSITGATGFIGRRLVHKLLSGLLPSLAHYWTGFTYCLPSLSHHIHTHVSLHPDDHKVCILTRSASKAASVFPASTYPGLTIAQQGDWEACVRGSTAVVNLAGMPISTRWSPEIKQEIKQSRVNVTSKVCREWEATACQVNQEDVRLVLLRIGVVLGKDGGALGCCVSFNSFSPLLSFYFPSSREGPFQSTLLIHLVHLSICSKDDTPFYDVCWWSSGDGTPMHSSNDVVLADFGVHDTLYGMILYIESSLTFCLLGVINGTAPNPVRLSELCERLGRIVGRPSWLPVPGFALKAVLGEGASVVLEGQKVVPAKAKDLGFSYRYPYVEDALKAIARDL</sequence>
<dbReference type="PANTHER" id="PTHR11092:SF0">
    <property type="entry name" value="EPIMERASE FAMILY PROTEIN SDR39U1"/>
    <property type="match status" value="1"/>
</dbReference>
<dbReference type="FunCoup" id="A0A1D6HQF5">
    <property type="interactions" value="1497"/>
</dbReference>
<dbReference type="IntAct" id="A0A1D6HQF5">
    <property type="interactions" value="1"/>
</dbReference>
<dbReference type="PANTHER" id="PTHR11092">
    <property type="entry name" value="SUGAR NUCLEOTIDE EPIMERASE RELATED"/>
    <property type="match status" value="1"/>
</dbReference>
<dbReference type="Pfam" id="PF08338">
    <property type="entry name" value="DUF1731"/>
    <property type="match status" value="1"/>
</dbReference>
<dbReference type="SMR" id="A0A1D6HQF5"/>
<dbReference type="SUPFAM" id="SSF51735">
    <property type="entry name" value="NAD(P)-binding Rossmann-fold domains"/>
    <property type="match status" value="2"/>
</dbReference>
<dbReference type="EMBL" id="CM000781">
    <property type="protein sequence ID" value="AQK76502.1"/>
    <property type="molecule type" value="Genomic_DNA"/>
</dbReference>
<protein>
    <submittedName>
        <fullName evidence="1">Epimerase family protein SDR39U1 homolog chloroplastic</fullName>
    </submittedName>
</protein>
<name>A0A1D6HQF5_MAIZE</name>
<organism evidence="1">
    <name type="scientific">Zea mays</name>
    <name type="common">Maize</name>
    <dbReference type="NCBI Taxonomy" id="4577"/>
    <lineage>
        <taxon>Eukaryota</taxon>
        <taxon>Viridiplantae</taxon>
        <taxon>Streptophyta</taxon>
        <taxon>Embryophyta</taxon>
        <taxon>Tracheophyta</taxon>
        <taxon>Spermatophyta</taxon>
        <taxon>Magnoliopsida</taxon>
        <taxon>Liliopsida</taxon>
        <taxon>Poales</taxon>
        <taxon>Poaceae</taxon>
        <taxon>PACMAD clade</taxon>
        <taxon>Panicoideae</taxon>
        <taxon>Andropogonodae</taxon>
        <taxon>Andropogoneae</taxon>
        <taxon>Tripsacinae</taxon>
        <taxon>Zea</taxon>
    </lineage>
</organism>
<gene>
    <name evidence="1" type="ORF">ZEAMMB73_Zm00001d018575</name>
</gene>
<dbReference type="InterPro" id="IPR036291">
    <property type="entry name" value="NAD(P)-bd_dom_sf"/>
</dbReference>
<dbReference type="AlphaFoldDB" id="A0A1D6HQF5"/>
<evidence type="ECO:0000313" key="1">
    <source>
        <dbReference type="EMBL" id="AQK76502.1"/>
    </source>
</evidence>